<sequence>MKILISVWYLFTCCLLVVYGKKKIYIPDEQRVFEKIMTGYENSVRPVINSSHVLVVKFALRLNQIVGLDERHQVLTTNVFIDQEWVDENLIWDPKEYNNIQSLRVPTKSIWLPDTFIYNNVDDGSTGFMQGSYVLIHSDGTVLWPVPVKLKSSCKVDITFFPFDDQICILRFGSWIYSGDWMDFIISNNDTPVDLSYYMKNSEWELLSINQQKNIRRHSCCSETHPDLTFMLHIRRKTFYYIFNIIVPCTMLSILTMLTFWLPPTSGEKITLGLSVFLAFSMFMLLIAEEVPATSEAVPLIGIYLCVVMTMTSVSVIVAVLVINIYNRGMKTRRAPNWLRKLTLVWFSKAISMHHDIELVAKSVNLDLFMFGSLRRPSMMTPRCSLKPETELIVKQNNNSEDYLNDDNTNGGLGTDQKDTNVNTTTVPCRSSYNPSEKVWYRHEELEALKKAEQENGNSSHTGNDKKVTTSSETDATKPLLVENETSKNKLLQLPYSTAEDISLMTDIHKKKVIIAEWQRIAAVVDRVLFIFFLLATIMAYLVLLVILPAQHYTTQKDTLSEAILQNIADDV</sequence>
<evidence type="ECO:0000256" key="1">
    <source>
        <dbReference type="ARBA" id="ARBA00009237"/>
    </source>
</evidence>
<name>A0AAN8JVX8_PATCE</name>
<evidence type="ECO:0000256" key="3">
    <source>
        <dbReference type="ARBA" id="ARBA00022475"/>
    </source>
</evidence>
<dbReference type="PRINTS" id="PR00254">
    <property type="entry name" value="NICOTINICR"/>
</dbReference>
<keyword evidence="5 15" id="KW-1133">Transmembrane helix</keyword>
<dbReference type="InterPro" id="IPR002394">
    <property type="entry name" value="Nicotinic_acetylcholine_rcpt"/>
</dbReference>
<keyword evidence="12" id="KW-1071">Ligand-gated ion channel</keyword>
<dbReference type="GO" id="GO:0004888">
    <property type="term" value="F:transmembrane signaling receptor activity"/>
    <property type="evidence" value="ECO:0007669"/>
    <property type="project" value="InterPro"/>
</dbReference>
<evidence type="ECO:0000256" key="6">
    <source>
        <dbReference type="ARBA" id="ARBA00023018"/>
    </source>
</evidence>
<keyword evidence="20" id="KW-1185">Reference proteome</keyword>
<feature type="region of interest" description="Disordered" evidence="16">
    <location>
        <begin position="452"/>
        <end position="482"/>
    </location>
</feature>
<evidence type="ECO:0000256" key="16">
    <source>
        <dbReference type="SAM" id="MobiDB-lite"/>
    </source>
</evidence>
<evidence type="ECO:0000313" key="19">
    <source>
        <dbReference type="EMBL" id="KAK6182810.1"/>
    </source>
</evidence>
<evidence type="ECO:0000256" key="14">
    <source>
        <dbReference type="ARBA" id="ARBA00034099"/>
    </source>
</evidence>
<dbReference type="SUPFAM" id="SSF63712">
    <property type="entry name" value="Nicotinic receptor ligand binding domain-like"/>
    <property type="match status" value="1"/>
</dbReference>
<dbReference type="PANTHER" id="PTHR18945">
    <property type="entry name" value="NEUROTRANSMITTER GATED ION CHANNEL"/>
    <property type="match status" value="1"/>
</dbReference>
<dbReference type="InterPro" id="IPR036719">
    <property type="entry name" value="Neuro-gated_channel_TM_sf"/>
</dbReference>
<dbReference type="CDD" id="cd19051">
    <property type="entry name" value="LGIC_TM_cation"/>
    <property type="match status" value="1"/>
</dbReference>
<evidence type="ECO:0000256" key="13">
    <source>
        <dbReference type="ARBA" id="ARBA00023303"/>
    </source>
</evidence>
<evidence type="ECO:0000256" key="4">
    <source>
        <dbReference type="ARBA" id="ARBA00022692"/>
    </source>
</evidence>
<dbReference type="Pfam" id="PF02932">
    <property type="entry name" value="Neur_chan_memb"/>
    <property type="match status" value="1"/>
</dbReference>
<evidence type="ECO:0000313" key="20">
    <source>
        <dbReference type="Proteomes" id="UP001347796"/>
    </source>
</evidence>
<keyword evidence="8 15" id="KW-0472">Membrane</keyword>
<accession>A0AAN8JVX8</accession>
<organism evidence="19 20">
    <name type="scientific">Patella caerulea</name>
    <name type="common">Rayed Mediterranean limpet</name>
    <dbReference type="NCBI Taxonomy" id="87958"/>
    <lineage>
        <taxon>Eukaryota</taxon>
        <taxon>Metazoa</taxon>
        <taxon>Spiralia</taxon>
        <taxon>Lophotrochozoa</taxon>
        <taxon>Mollusca</taxon>
        <taxon>Gastropoda</taxon>
        <taxon>Patellogastropoda</taxon>
        <taxon>Patelloidea</taxon>
        <taxon>Patellidae</taxon>
        <taxon>Patella</taxon>
    </lineage>
</organism>
<dbReference type="FunFam" id="2.70.170.10:FF:000016">
    <property type="entry name" value="Nicotinic acetylcholine receptor subunit"/>
    <property type="match status" value="1"/>
</dbReference>
<dbReference type="Proteomes" id="UP001347796">
    <property type="component" value="Unassembled WGS sequence"/>
</dbReference>
<dbReference type="FunFam" id="1.20.58.390:FF:000043">
    <property type="entry name" value="AcetylCholine Receptor"/>
    <property type="match status" value="1"/>
</dbReference>
<evidence type="ECO:0000256" key="11">
    <source>
        <dbReference type="ARBA" id="ARBA00023180"/>
    </source>
</evidence>
<keyword evidence="13 15" id="KW-0407">Ion channel</keyword>
<dbReference type="InterPro" id="IPR018000">
    <property type="entry name" value="Neurotransmitter_ion_chnl_CS"/>
</dbReference>
<dbReference type="AlphaFoldDB" id="A0AAN8JVX8"/>
<feature type="transmembrane region" description="Helical" evidence="15">
    <location>
        <begin position="528"/>
        <end position="550"/>
    </location>
</feature>
<feature type="signal peptide" evidence="15">
    <location>
        <begin position="1"/>
        <end position="20"/>
    </location>
</feature>
<dbReference type="InterPro" id="IPR006201">
    <property type="entry name" value="Neur_channel"/>
</dbReference>
<dbReference type="EMBL" id="JAZGQO010000007">
    <property type="protein sequence ID" value="KAK6182810.1"/>
    <property type="molecule type" value="Genomic_DNA"/>
</dbReference>
<dbReference type="PRINTS" id="PR00252">
    <property type="entry name" value="NRIONCHANNEL"/>
</dbReference>
<dbReference type="GO" id="GO:0022848">
    <property type="term" value="F:acetylcholine-gated monoatomic cation-selective channel activity"/>
    <property type="evidence" value="ECO:0007669"/>
    <property type="project" value="InterPro"/>
</dbReference>
<keyword evidence="4 15" id="KW-0812">Transmembrane</keyword>
<keyword evidence="11" id="KW-0325">Glycoprotein</keyword>
<feature type="compositionally biased region" description="Polar residues" evidence="16">
    <location>
        <begin position="420"/>
        <end position="430"/>
    </location>
</feature>
<feature type="compositionally biased region" description="Polar residues" evidence="16">
    <location>
        <begin position="398"/>
        <end position="410"/>
    </location>
</feature>
<dbReference type="Gene3D" id="1.20.58.390">
    <property type="entry name" value="Neurotransmitter-gated ion-channel transmembrane domain"/>
    <property type="match status" value="1"/>
</dbReference>
<evidence type="ECO:0000259" key="17">
    <source>
        <dbReference type="Pfam" id="PF02931"/>
    </source>
</evidence>
<feature type="transmembrane region" description="Helical" evidence="15">
    <location>
        <begin position="300"/>
        <end position="326"/>
    </location>
</feature>
<feature type="transmembrane region" description="Helical" evidence="15">
    <location>
        <begin position="239"/>
        <end position="263"/>
    </location>
</feature>
<proteinExistence type="inferred from homology"/>
<keyword evidence="2 15" id="KW-0813">Transport</keyword>
<keyword evidence="3" id="KW-1003">Cell membrane</keyword>
<feature type="domain" description="Neurotransmitter-gated ion-channel ligand-binding" evidence="17">
    <location>
        <begin position="29"/>
        <end position="238"/>
    </location>
</feature>
<evidence type="ECO:0000256" key="2">
    <source>
        <dbReference type="ARBA" id="ARBA00022448"/>
    </source>
</evidence>
<feature type="region of interest" description="Disordered" evidence="16">
    <location>
        <begin position="398"/>
        <end position="430"/>
    </location>
</feature>
<evidence type="ECO:0000259" key="18">
    <source>
        <dbReference type="Pfam" id="PF02932"/>
    </source>
</evidence>
<keyword evidence="15" id="KW-0732">Signal</keyword>
<dbReference type="InterPro" id="IPR036734">
    <property type="entry name" value="Neur_chan_lig-bd_sf"/>
</dbReference>
<reference evidence="19 20" key="1">
    <citation type="submission" date="2024-01" db="EMBL/GenBank/DDBJ databases">
        <title>The genome of the rayed Mediterranean limpet Patella caerulea (Linnaeus, 1758).</title>
        <authorList>
            <person name="Anh-Thu Weber A."/>
            <person name="Halstead-Nussloch G."/>
        </authorList>
    </citation>
    <scope>NUCLEOTIDE SEQUENCE [LARGE SCALE GENOMIC DNA]</scope>
    <source>
        <strain evidence="19">AATW-2023a</strain>
        <tissue evidence="19">Whole specimen</tissue>
    </source>
</reference>
<dbReference type="SUPFAM" id="SSF90112">
    <property type="entry name" value="Neurotransmitter-gated ion-channel transmembrane pore"/>
    <property type="match status" value="1"/>
</dbReference>
<protein>
    <submittedName>
        <fullName evidence="19">Uncharacterized protein</fullName>
    </submittedName>
</protein>
<dbReference type="NCBIfam" id="TIGR00860">
    <property type="entry name" value="LIC"/>
    <property type="match status" value="1"/>
</dbReference>
<comment type="subcellular location">
    <subcellularLocation>
        <location evidence="14">Synaptic cell membrane</location>
        <topology evidence="14">Multi-pass membrane protein</topology>
    </subcellularLocation>
</comment>
<gene>
    <name evidence="19" type="ORF">SNE40_010405</name>
</gene>
<dbReference type="PROSITE" id="PS00236">
    <property type="entry name" value="NEUROTR_ION_CHANNEL"/>
    <property type="match status" value="1"/>
</dbReference>
<evidence type="ECO:0000256" key="12">
    <source>
        <dbReference type="ARBA" id="ARBA00023286"/>
    </source>
</evidence>
<comment type="similarity">
    <text evidence="1">Belongs to the ligand-gated ion channel (TC 1.A.9) family. Acetylcholine receptor (TC 1.A.9.1) subfamily.</text>
</comment>
<dbReference type="InterPro" id="IPR006029">
    <property type="entry name" value="Neurotrans-gated_channel_TM"/>
</dbReference>
<dbReference type="GO" id="GO:0045211">
    <property type="term" value="C:postsynaptic membrane"/>
    <property type="evidence" value="ECO:0007669"/>
    <property type="project" value="InterPro"/>
</dbReference>
<dbReference type="CDD" id="cd18997">
    <property type="entry name" value="LGIC_ECD_nAChR"/>
    <property type="match status" value="1"/>
</dbReference>
<evidence type="ECO:0000256" key="7">
    <source>
        <dbReference type="ARBA" id="ARBA00023065"/>
    </source>
</evidence>
<evidence type="ECO:0000256" key="9">
    <source>
        <dbReference type="ARBA" id="ARBA00023157"/>
    </source>
</evidence>
<keyword evidence="10" id="KW-0675">Receptor</keyword>
<evidence type="ECO:0000256" key="10">
    <source>
        <dbReference type="ARBA" id="ARBA00023170"/>
    </source>
</evidence>
<dbReference type="Pfam" id="PF02931">
    <property type="entry name" value="Neur_chan_LBD"/>
    <property type="match status" value="1"/>
</dbReference>
<keyword evidence="7 15" id="KW-0406">Ion transport</keyword>
<feature type="domain" description="Neurotransmitter-gated ion-channel transmembrane" evidence="18">
    <location>
        <begin position="245"/>
        <end position="543"/>
    </location>
</feature>
<keyword evidence="6" id="KW-0770">Synapse</keyword>
<feature type="transmembrane region" description="Helical" evidence="15">
    <location>
        <begin position="270"/>
        <end position="288"/>
    </location>
</feature>
<comment type="caution">
    <text evidence="19">The sequence shown here is derived from an EMBL/GenBank/DDBJ whole genome shotgun (WGS) entry which is preliminary data.</text>
</comment>
<evidence type="ECO:0000256" key="15">
    <source>
        <dbReference type="RuleBase" id="RU000687"/>
    </source>
</evidence>
<keyword evidence="9" id="KW-1015">Disulfide bond</keyword>
<evidence type="ECO:0000256" key="5">
    <source>
        <dbReference type="ARBA" id="ARBA00022989"/>
    </source>
</evidence>
<feature type="chain" id="PRO_5042663710" evidence="15">
    <location>
        <begin position="21"/>
        <end position="572"/>
    </location>
</feature>
<dbReference type="InterPro" id="IPR006202">
    <property type="entry name" value="Neur_chan_lig-bd"/>
</dbReference>
<dbReference type="Gene3D" id="2.70.170.10">
    <property type="entry name" value="Neurotransmitter-gated ion-channel ligand-binding domain"/>
    <property type="match status" value="1"/>
</dbReference>
<evidence type="ECO:0000256" key="8">
    <source>
        <dbReference type="ARBA" id="ARBA00023136"/>
    </source>
</evidence>
<dbReference type="InterPro" id="IPR038050">
    <property type="entry name" value="Neuro_actylchol_rec"/>
</dbReference>